<organism evidence="1 2">
    <name type="scientific">Lysinibacillus mangiferihumi</name>
    <dbReference type="NCBI Taxonomy" id="1130819"/>
    <lineage>
        <taxon>Bacteria</taxon>
        <taxon>Bacillati</taxon>
        <taxon>Bacillota</taxon>
        <taxon>Bacilli</taxon>
        <taxon>Bacillales</taxon>
        <taxon>Bacillaceae</taxon>
        <taxon>Lysinibacillus</taxon>
    </lineage>
</organism>
<name>A0A4U2YGI4_9BACI</name>
<dbReference type="Proteomes" id="UP000308744">
    <property type="component" value="Unassembled WGS sequence"/>
</dbReference>
<dbReference type="AlphaFoldDB" id="A0A4U2YGI4"/>
<gene>
    <name evidence="1" type="ORF">FC756_19925</name>
</gene>
<keyword evidence="2" id="KW-1185">Reference proteome</keyword>
<dbReference type="RefSeq" id="WP_107896470.1">
    <property type="nucleotide sequence ID" value="NZ_PYWM01000021.1"/>
</dbReference>
<protein>
    <submittedName>
        <fullName evidence="1">Uncharacterized protein</fullName>
    </submittedName>
</protein>
<comment type="caution">
    <text evidence="1">The sequence shown here is derived from an EMBL/GenBank/DDBJ whole genome shotgun (WGS) entry which is preliminary data.</text>
</comment>
<evidence type="ECO:0000313" key="2">
    <source>
        <dbReference type="Proteomes" id="UP000308744"/>
    </source>
</evidence>
<proteinExistence type="predicted"/>
<sequence>MIPESIPKSQKGTLVSLLTMQFPDGIVHKVGFVVSKRRKYGDLTTVVQQTAAAKHSSLSKYGQSLFDACFKGW</sequence>
<reference evidence="1 2" key="1">
    <citation type="submission" date="2019-04" db="EMBL/GenBank/DDBJ databases">
        <title>Lysinibacillus genome sequencing.</title>
        <authorList>
            <person name="Dunlap C."/>
        </authorList>
    </citation>
    <scope>NUCLEOTIDE SEQUENCE [LARGE SCALE GENOMIC DNA]</scope>
    <source>
        <strain evidence="1 2">CCTCC AB 2010389</strain>
    </source>
</reference>
<evidence type="ECO:0000313" key="1">
    <source>
        <dbReference type="EMBL" id="TKI60088.1"/>
    </source>
</evidence>
<accession>A0A4U2YGI4</accession>
<dbReference type="EMBL" id="SZPU01000085">
    <property type="protein sequence ID" value="TKI60088.1"/>
    <property type="molecule type" value="Genomic_DNA"/>
</dbReference>